<dbReference type="PANTHER" id="PTHR14052">
    <property type="entry name" value="ORIGIN RECOGNITION COMPLEX SUBUNIT 2"/>
    <property type="match status" value="1"/>
</dbReference>
<sequence length="415" mass="47776">MEIENEIGGTGGRVGVGDSKARGEKKASHFIVATGKDYSGKGVQQSFVNYFVATRNRDKVTDADEDKGKKLLLRTQDQQKPKATKERDGVTAQVKQDDFVIEKEEDDLRKHRLEKETLQTFNLERYGGMMKHYINCGFNLLIYGVGSKWDFLNNFAKRYLGEHHRLVINGFHSATSMKSITNQMVTYAQKNNLKYAAVKKTTMSLNDQIENIKQVFRNISEPENGEFHKKSYVLLIHSLDIGALKNDEFQQQIAEIAEIPYVSLIVSVDHIKAGMMWSEQMIDRFNFMALQVNTFADYDVEQEYQSPLFSFKNDNQEVGLSFVLKSMTQTQRNILKLIAKYQLDNPQDKGIQMKELMNLCVENMLAFSQKAIKDYLHEAKDHKVIHERTDENGHQILFMTYNPVLLEKISNDELN</sequence>
<keyword evidence="10" id="KW-1185">Reference proteome</keyword>
<keyword evidence="3 5" id="KW-0235">DNA replication</keyword>
<feature type="region of interest" description="Disordered" evidence="6">
    <location>
        <begin position="1"/>
        <end position="22"/>
    </location>
</feature>
<feature type="domain" description="Origin recognition complex subunit 2 RecA-like" evidence="7">
    <location>
        <begin position="130"/>
        <end position="290"/>
    </location>
</feature>
<organism evidence="9 10">
    <name type="scientific">Halteria grandinella</name>
    <dbReference type="NCBI Taxonomy" id="5974"/>
    <lineage>
        <taxon>Eukaryota</taxon>
        <taxon>Sar</taxon>
        <taxon>Alveolata</taxon>
        <taxon>Ciliophora</taxon>
        <taxon>Intramacronucleata</taxon>
        <taxon>Spirotrichea</taxon>
        <taxon>Stichotrichia</taxon>
        <taxon>Sporadotrichida</taxon>
        <taxon>Halteriidae</taxon>
        <taxon>Halteria</taxon>
    </lineage>
</organism>
<evidence type="ECO:0000256" key="3">
    <source>
        <dbReference type="ARBA" id="ARBA00022705"/>
    </source>
</evidence>
<reference evidence="9" key="1">
    <citation type="submission" date="2019-06" db="EMBL/GenBank/DDBJ databases">
        <authorList>
            <person name="Zheng W."/>
        </authorList>
    </citation>
    <scope>NUCLEOTIDE SEQUENCE</scope>
    <source>
        <strain evidence="9">QDHG01</strain>
    </source>
</reference>
<dbReference type="Proteomes" id="UP000785679">
    <property type="component" value="Unassembled WGS sequence"/>
</dbReference>
<comment type="subcellular location">
    <subcellularLocation>
        <location evidence="1 5">Nucleus</location>
    </subcellularLocation>
</comment>
<dbReference type="GO" id="GO:0006260">
    <property type="term" value="P:DNA replication"/>
    <property type="evidence" value="ECO:0007669"/>
    <property type="project" value="UniProtKB-UniRule"/>
</dbReference>
<dbReference type="GO" id="GO:0003688">
    <property type="term" value="F:DNA replication origin binding"/>
    <property type="evidence" value="ECO:0007669"/>
    <property type="project" value="UniProtKB-UniRule"/>
</dbReference>
<evidence type="ECO:0000313" key="9">
    <source>
        <dbReference type="EMBL" id="TNV78803.1"/>
    </source>
</evidence>
<feature type="domain" description="Origin recognition complex subunit 2 winged-helix" evidence="8">
    <location>
        <begin position="345"/>
        <end position="401"/>
    </location>
</feature>
<comment type="similarity">
    <text evidence="2 5">Belongs to the ORC2 family.</text>
</comment>
<comment type="subunit">
    <text evidence="5">Component of the origin recognition complex (ORC).</text>
</comment>
<dbReference type="Pfam" id="PF04084">
    <property type="entry name" value="RecA-like_ORC2"/>
    <property type="match status" value="1"/>
</dbReference>
<dbReference type="InterPro" id="IPR056772">
    <property type="entry name" value="RecA-like_ORC2"/>
</dbReference>
<dbReference type="OrthoDB" id="289308at2759"/>
<keyword evidence="4 5" id="KW-0539">Nucleus</keyword>
<comment type="caution">
    <text evidence="9">The sequence shown here is derived from an EMBL/GenBank/DDBJ whole genome shotgun (WGS) entry which is preliminary data.</text>
</comment>
<dbReference type="EMBL" id="RRYP01009819">
    <property type="protein sequence ID" value="TNV78803.1"/>
    <property type="molecule type" value="Genomic_DNA"/>
</dbReference>
<evidence type="ECO:0000256" key="2">
    <source>
        <dbReference type="ARBA" id="ARBA00007421"/>
    </source>
</evidence>
<accession>A0A8J8NNZ7</accession>
<name>A0A8J8NNZ7_HALGN</name>
<evidence type="ECO:0000256" key="6">
    <source>
        <dbReference type="SAM" id="MobiDB-lite"/>
    </source>
</evidence>
<proteinExistence type="inferred from homology"/>
<dbReference type="InterPro" id="IPR007220">
    <property type="entry name" value="ORC2"/>
</dbReference>
<dbReference type="Pfam" id="PF24882">
    <property type="entry name" value="WHD_ORC2"/>
    <property type="match status" value="1"/>
</dbReference>
<protein>
    <recommendedName>
        <fullName evidence="5">Origin recognition complex subunit 2</fullName>
    </recommendedName>
</protein>
<gene>
    <name evidence="9" type="ORF">FGO68_gene1911</name>
</gene>
<evidence type="ECO:0000259" key="8">
    <source>
        <dbReference type="Pfam" id="PF24882"/>
    </source>
</evidence>
<dbReference type="GO" id="GO:0005664">
    <property type="term" value="C:nuclear origin of replication recognition complex"/>
    <property type="evidence" value="ECO:0007669"/>
    <property type="project" value="UniProtKB-UniRule"/>
</dbReference>
<evidence type="ECO:0000313" key="10">
    <source>
        <dbReference type="Proteomes" id="UP000785679"/>
    </source>
</evidence>
<evidence type="ECO:0000256" key="5">
    <source>
        <dbReference type="RuleBase" id="RU368084"/>
    </source>
</evidence>
<comment type="function">
    <text evidence="5">Component of the origin recognition complex (ORC) that binds origins of replication. DNA-binding is ATP-dependent. ORC is required to assemble the pre-replication complex necessary to initiate DNA replication.</text>
</comment>
<dbReference type="InterPro" id="IPR056773">
    <property type="entry name" value="WHD_ORC2"/>
</dbReference>
<evidence type="ECO:0000256" key="4">
    <source>
        <dbReference type="ARBA" id="ARBA00023242"/>
    </source>
</evidence>
<evidence type="ECO:0000259" key="7">
    <source>
        <dbReference type="Pfam" id="PF04084"/>
    </source>
</evidence>
<dbReference type="PANTHER" id="PTHR14052:SF0">
    <property type="entry name" value="ORIGIN RECOGNITION COMPLEX SUBUNIT 2"/>
    <property type="match status" value="1"/>
</dbReference>
<dbReference type="AlphaFoldDB" id="A0A8J8NNZ7"/>
<evidence type="ECO:0000256" key="1">
    <source>
        <dbReference type="ARBA" id="ARBA00004123"/>
    </source>
</evidence>